<evidence type="ECO:0000313" key="4">
    <source>
        <dbReference type="Proteomes" id="UP000076532"/>
    </source>
</evidence>
<gene>
    <name evidence="3" type="ORF">FIBSPDRAFT_867853</name>
</gene>
<organism evidence="3 4">
    <name type="scientific">Athelia psychrophila</name>
    <dbReference type="NCBI Taxonomy" id="1759441"/>
    <lineage>
        <taxon>Eukaryota</taxon>
        <taxon>Fungi</taxon>
        <taxon>Dikarya</taxon>
        <taxon>Basidiomycota</taxon>
        <taxon>Agaricomycotina</taxon>
        <taxon>Agaricomycetes</taxon>
        <taxon>Agaricomycetidae</taxon>
        <taxon>Atheliales</taxon>
        <taxon>Atheliaceae</taxon>
        <taxon>Athelia</taxon>
    </lineage>
</organism>
<reference evidence="3 4" key="1">
    <citation type="journal article" date="2016" name="Mol. Biol. Evol.">
        <title>Comparative Genomics of Early-Diverging Mushroom-Forming Fungi Provides Insights into the Origins of Lignocellulose Decay Capabilities.</title>
        <authorList>
            <person name="Nagy L.G."/>
            <person name="Riley R."/>
            <person name="Tritt A."/>
            <person name="Adam C."/>
            <person name="Daum C."/>
            <person name="Floudas D."/>
            <person name="Sun H."/>
            <person name="Yadav J.S."/>
            <person name="Pangilinan J."/>
            <person name="Larsson K.H."/>
            <person name="Matsuura K."/>
            <person name="Barry K."/>
            <person name="Labutti K."/>
            <person name="Kuo R."/>
            <person name="Ohm R.A."/>
            <person name="Bhattacharya S.S."/>
            <person name="Shirouzu T."/>
            <person name="Yoshinaga Y."/>
            <person name="Martin F.M."/>
            <person name="Grigoriev I.V."/>
            <person name="Hibbett D.S."/>
        </authorList>
    </citation>
    <scope>NUCLEOTIDE SEQUENCE [LARGE SCALE GENOMIC DNA]</scope>
    <source>
        <strain evidence="3 4">CBS 109695</strain>
    </source>
</reference>
<dbReference type="EMBL" id="KV417611">
    <property type="protein sequence ID" value="KZP14878.1"/>
    <property type="molecule type" value="Genomic_DNA"/>
</dbReference>
<dbReference type="Pfam" id="PF20415">
    <property type="entry name" value="DUF6699"/>
    <property type="match status" value="1"/>
</dbReference>
<proteinExistence type="predicted"/>
<evidence type="ECO:0000313" key="3">
    <source>
        <dbReference type="EMBL" id="KZP14878.1"/>
    </source>
</evidence>
<evidence type="ECO:0000256" key="1">
    <source>
        <dbReference type="SAM" id="MobiDB-lite"/>
    </source>
</evidence>
<name>A0A166DML4_9AGAM</name>
<feature type="domain" description="DUF6699" evidence="2">
    <location>
        <begin position="218"/>
        <end position="356"/>
    </location>
</feature>
<sequence length="381" mass="41327">MNPAAGTPRAGNTPLQRRSSFTSSFTAPQWAHGGTPLNRWGSLAGHTPRFTSAFVPPPTPQASHTSFGQPHPSPMVQVNACQTPHVHPGNSNPGSPWHTPQHSPSHLAPALPAEPTRWEYTAGTLIWSPHPAPHPHVPASEFWNTMGVLQGPQPTPRVRAYEIEVPLAVVSGGCPMPGSAPWWNPGTWPPSPWGTGVPVKLAPCLIPNPSNALLPQVVWDVAQNPTKAQRITGSHTLVPLNSMFGQQATSPATNEIQIGVQVAQMEKMWGPINVTSSKAITVWDLLIAIYNYMQTPLKQQEVDYLQSLDPDNYDILVAACYARCNVTPGLPGYEAAQGLKRVDLIGDTRVFWGLWVSVDELSDSWHLNLGLVNMRPGVPVR</sequence>
<feature type="region of interest" description="Disordered" evidence="1">
    <location>
        <begin position="1"/>
        <end position="110"/>
    </location>
</feature>
<dbReference type="Proteomes" id="UP000076532">
    <property type="component" value="Unassembled WGS sequence"/>
</dbReference>
<dbReference type="InterPro" id="IPR046522">
    <property type="entry name" value="DUF6699"/>
</dbReference>
<dbReference type="OrthoDB" id="3241567at2759"/>
<feature type="compositionally biased region" description="Polar residues" evidence="1">
    <location>
        <begin position="13"/>
        <end position="27"/>
    </location>
</feature>
<dbReference type="STRING" id="436010.A0A166DML4"/>
<protein>
    <recommendedName>
        <fullName evidence="2">DUF6699 domain-containing protein</fullName>
    </recommendedName>
</protein>
<dbReference type="AlphaFoldDB" id="A0A166DML4"/>
<keyword evidence="4" id="KW-1185">Reference proteome</keyword>
<accession>A0A166DML4</accession>
<evidence type="ECO:0000259" key="2">
    <source>
        <dbReference type="Pfam" id="PF20415"/>
    </source>
</evidence>
<feature type="compositionally biased region" description="Polar residues" evidence="1">
    <location>
        <begin position="89"/>
        <end position="104"/>
    </location>
</feature>